<evidence type="ECO:0000256" key="1">
    <source>
        <dbReference type="ARBA" id="ARBA00005679"/>
    </source>
</evidence>
<keyword evidence="3" id="KW-0812">Transmembrane</keyword>
<proteinExistence type="inferred from homology"/>
<keyword evidence="5" id="KW-1185">Reference proteome</keyword>
<name>A0A8I6RMN6_CIMLE</name>
<organism evidence="4 5">
    <name type="scientific">Cimex lectularius</name>
    <name type="common">Bed bug</name>
    <name type="synonym">Acanthia lectularia</name>
    <dbReference type="NCBI Taxonomy" id="79782"/>
    <lineage>
        <taxon>Eukaryota</taxon>
        <taxon>Metazoa</taxon>
        <taxon>Ecdysozoa</taxon>
        <taxon>Arthropoda</taxon>
        <taxon>Hexapoda</taxon>
        <taxon>Insecta</taxon>
        <taxon>Pterygota</taxon>
        <taxon>Neoptera</taxon>
        <taxon>Paraneoptera</taxon>
        <taxon>Hemiptera</taxon>
        <taxon>Heteroptera</taxon>
        <taxon>Panheteroptera</taxon>
        <taxon>Cimicomorpha</taxon>
        <taxon>Cimicidae</taxon>
        <taxon>Cimex</taxon>
    </lineage>
</organism>
<dbReference type="Pfam" id="PF03227">
    <property type="entry name" value="GILT"/>
    <property type="match status" value="1"/>
</dbReference>
<reference evidence="4" key="1">
    <citation type="submission" date="2022-01" db="UniProtKB">
        <authorList>
            <consortium name="EnsemblMetazoa"/>
        </authorList>
    </citation>
    <scope>IDENTIFICATION</scope>
</reference>
<gene>
    <name evidence="4" type="primary">106664094</name>
</gene>
<evidence type="ECO:0000256" key="2">
    <source>
        <dbReference type="ARBA" id="ARBA00023180"/>
    </source>
</evidence>
<dbReference type="KEGG" id="clec:106664094"/>
<dbReference type="EnsemblMetazoa" id="XM_014389497.2">
    <property type="protein sequence ID" value="XP_014244983.1"/>
    <property type="gene ID" value="LOC106664094"/>
</dbReference>
<dbReference type="PANTHER" id="PTHR13234:SF71">
    <property type="entry name" value="GAMMA-INTERFERON-INDUCIBLE LYSOSOMAL THIOL REDUCTASE-LIKE PROTEIN"/>
    <property type="match status" value="1"/>
</dbReference>
<feature type="transmembrane region" description="Helical" evidence="3">
    <location>
        <begin position="12"/>
        <end position="32"/>
    </location>
</feature>
<evidence type="ECO:0000256" key="3">
    <source>
        <dbReference type="SAM" id="Phobius"/>
    </source>
</evidence>
<evidence type="ECO:0000313" key="4">
    <source>
        <dbReference type="EnsemblMetazoa" id="XP_014244983.1"/>
    </source>
</evidence>
<dbReference type="PANTHER" id="PTHR13234">
    <property type="entry name" value="GAMMA-INTERFERON INDUCIBLE LYSOSOMAL THIOL REDUCTASE GILT"/>
    <property type="match status" value="1"/>
</dbReference>
<keyword evidence="2" id="KW-0325">Glycoprotein</keyword>
<evidence type="ECO:0000313" key="5">
    <source>
        <dbReference type="Proteomes" id="UP000494040"/>
    </source>
</evidence>
<dbReference type="GO" id="GO:0016671">
    <property type="term" value="F:oxidoreductase activity, acting on a sulfur group of donors, disulfide as acceptor"/>
    <property type="evidence" value="ECO:0007669"/>
    <property type="project" value="InterPro"/>
</dbReference>
<accession>A0A8I6RMN6</accession>
<dbReference type="AlphaFoldDB" id="A0A8I6RMN6"/>
<dbReference type="OrthoDB" id="958254at2759"/>
<dbReference type="Proteomes" id="UP000494040">
    <property type="component" value="Unassembled WGS sequence"/>
</dbReference>
<comment type="similarity">
    <text evidence="1">Belongs to the GILT family.</text>
</comment>
<protein>
    <recommendedName>
        <fullName evidence="6">Gamma-interferon inducible lysosomal thiol reductase</fullName>
    </recommendedName>
</protein>
<dbReference type="InterPro" id="IPR004911">
    <property type="entry name" value="Interferon-induced_GILT"/>
</dbReference>
<keyword evidence="3" id="KW-1133">Transmembrane helix</keyword>
<keyword evidence="3" id="KW-0472">Membrane</keyword>
<sequence>MIATKLIKTKIIFAFTCLLLWIPLYIIVRHLMTSSITEQKGVKLGPLPQSQPFGDIPQVKVSVYYESLCPDSQYFVVDQLAPTFKRLPSLVKTDLVPYGKATTTEVNNDYKFTCQHGEIECQGNIYHSCVIKHVKDQGTALEVVQCMISNNIDPAGIALQCCETYGVNFTTISRCAEGKEGRRLLKYFGDRTKNDLSPPLAFVPTVLINGERRNQPLVLKNLFKEICAYYRTISKVPRECDT</sequence>
<evidence type="ECO:0008006" key="6">
    <source>
        <dbReference type="Google" id="ProtNLM"/>
    </source>
</evidence>